<protein>
    <submittedName>
        <fullName evidence="1">(rape) hypothetical protein</fullName>
    </submittedName>
</protein>
<sequence>SEGGEFLSIRCKPCRDSRRHLIGVSVDDGKSWEKVLYKIRHHVLHCHMFLHTFLFLREKATVRPKKVSRRYKEENEEIAVSIRWLAEVVW</sequence>
<evidence type="ECO:0000313" key="1">
    <source>
        <dbReference type="EMBL" id="CAF1977884.1"/>
    </source>
</evidence>
<reference evidence="1" key="1">
    <citation type="submission" date="2021-01" db="EMBL/GenBank/DDBJ databases">
        <authorList>
            <consortium name="Genoscope - CEA"/>
            <person name="William W."/>
        </authorList>
    </citation>
    <scope>NUCLEOTIDE SEQUENCE</scope>
</reference>
<gene>
    <name evidence="1" type="ORF">DARMORV10_C07P20630.1</name>
</gene>
<dbReference type="EMBL" id="HG994371">
    <property type="protein sequence ID" value="CAF1977884.1"/>
    <property type="molecule type" value="Genomic_DNA"/>
</dbReference>
<organism evidence="1">
    <name type="scientific">Brassica napus</name>
    <name type="common">Rape</name>
    <dbReference type="NCBI Taxonomy" id="3708"/>
    <lineage>
        <taxon>Eukaryota</taxon>
        <taxon>Viridiplantae</taxon>
        <taxon>Streptophyta</taxon>
        <taxon>Embryophyta</taxon>
        <taxon>Tracheophyta</taxon>
        <taxon>Spermatophyta</taxon>
        <taxon>Magnoliopsida</taxon>
        <taxon>eudicotyledons</taxon>
        <taxon>Gunneridae</taxon>
        <taxon>Pentapetalae</taxon>
        <taxon>rosids</taxon>
        <taxon>malvids</taxon>
        <taxon>Brassicales</taxon>
        <taxon>Brassicaceae</taxon>
        <taxon>Brassiceae</taxon>
        <taxon>Brassica</taxon>
    </lineage>
</organism>
<dbReference type="AlphaFoldDB" id="A0A816MG63"/>
<accession>A0A816MG63</accession>
<dbReference type="Proteomes" id="UP001295469">
    <property type="component" value="Chromosome C07"/>
</dbReference>
<proteinExistence type="predicted"/>
<name>A0A816MG63_BRANA</name>
<feature type="non-terminal residue" evidence="1">
    <location>
        <position position="1"/>
    </location>
</feature>